<proteinExistence type="predicted"/>
<name>A0A482MG50_9CAUD</name>
<evidence type="ECO:0000256" key="1">
    <source>
        <dbReference type="SAM" id="MobiDB-lite"/>
    </source>
</evidence>
<dbReference type="InterPro" id="IPR036390">
    <property type="entry name" value="WH_DNA-bd_sf"/>
</dbReference>
<keyword evidence="3" id="KW-1185">Reference proteome</keyword>
<reference evidence="3" key="1">
    <citation type="submission" date="2019-03" db="EMBL/GenBank/DDBJ databases">
        <authorList>
            <person name="Bockoven R."/>
            <person name="Gutierrez J."/>
            <person name="Newkirk H."/>
            <person name="Liu M."/>
            <person name="Ramsey J."/>
            <person name="Cahill J."/>
        </authorList>
    </citation>
    <scope>NUCLEOTIDE SEQUENCE [LARGE SCALE GENOMIC DNA]</scope>
</reference>
<organism evidence="2 3">
    <name type="scientific">Serratia phage Parlo</name>
    <dbReference type="NCBI Taxonomy" id="2557554"/>
    <lineage>
        <taxon>Viruses</taxon>
        <taxon>Duplodnaviria</taxon>
        <taxon>Heunggongvirae</taxon>
        <taxon>Uroviricota</taxon>
        <taxon>Caudoviricetes</taxon>
        <taxon>Parlovirus</taxon>
        <taxon>Parlovirus parlo</taxon>
    </lineage>
</organism>
<dbReference type="Proteomes" id="UP000307326">
    <property type="component" value="Segment"/>
</dbReference>
<dbReference type="SUPFAM" id="SSF46785">
    <property type="entry name" value="Winged helix' DNA-binding domain"/>
    <property type="match status" value="1"/>
</dbReference>
<accession>A0A482MG50</accession>
<dbReference type="Gene3D" id="1.10.10.10">
    <property type="entry name" value="Winged helix-like DNA-binding domain superfamily/Winged helix DNA-binding domain"/>
    <property type="match status" value="1"/>
</dbReference>
<dbReference type="EMBL" id="MK618715">
    <property type="protein sequence ID" value="QBQ72179.1"/>
    <property type="molecule type" value="Genomic_DNA"/>
</dbReference>
<sequence length="297" mass="31964">MSFQAMTWATEQDLKANEKIVLVMLANRCNHDTGRCDPAHKRLARECGMSLSTLKRCIDKLEGLGLLTVERREVNGVSIPNQYHLHLGVSSQGTYSAQNTMGVGSDLGGGVGSQTAAGSGHSELQNSNYNQEVKPVIKTVPDADKSASVAGGVSVSGAFAKSQQKGEDQNTAFQEKCRLAWHSYSDAYQQRYGVKPVRNARINGQVKTLVKRLGEEAAPVAAFFVLNVSEAFVVRKMHDLGALVSGAEAYRTQWATGSSMTNTRARQVDQSQANYNAADEAKAILRAQRASGGRNAG</sequence>
<evidence type="ECO:0000313" key="3">
    <source>
        <dbReference type="Proteomes" id="UP000307326"/>
    </source>
</evidence>
<gene>
    <name evidence="2" type="ORF">CPT_Parlo_030</name>
</gene>
<feature type="region of interest" description="Disordered" evidence="1">
    <location>
        <begin position="106"/>
        <end position="129"/>
    </location>
</feature>
<dbReference type="InterPro" id="IPR036388">
    <property type="entry name" value="WH-like_DNA-bd_sf"/>
</dbReference>
<feature type="compositionally biased region" description="Polar residues" evidence="1">
    <location>
        <begin position="114"/>
        <end position="129"/>
    </location>
</feature>
<evidence type="ECO:0000313" key="2">
    <source>
        <dbReference type="EMBL" id="QBQ72179.1"/>
    </source>
</evidence>
<protein>
    <submittedName>
        <fullName evidence="2">HTH domain-containing protein</fullName>
    </submittedName>
</protein>
<dbReference type="Pfam" id="PF13730">
    <property type="entry name" value="HTH_36"/>
    <property type="match status" value="1"/>
</dbReference>